<protein>
    <submittedName>
        <fullName evidence="1">Uncharacterized protein</fullName>
    </submittedName>
</protein>
<dbReference type="RefSeq" id="WP_014306028.1">
    <property type="nucleotide sequence ID" value="NZ_CP011346.1"/>
</dbReference>
<organism evidence="1">
    <name type="scientific">Bacillus velezensis</name>
    <dbReference type="NCBI Taxonomy" id="492670"/>
    <lineage>
        <taxon>Bacteria</taxon>
        <taxon>Bacillati</taxon>
        <taxon>Bacillota</taxon>
        <taxon>Bacilli</taxon>
        <taxon>Bacillales</taxon>
        <taxon>Bacillaceae</taxon>
        <taxon>Bacillus</taxon>
        <taxon>Bacillus amyloliquefaciens group</taxon>
    </lineage>
</organism>
<sequence length="278" mass="32326">MRIVKEHFNIKKTEEWLLGFWKNIQLQPEEMEADDLMHLFCGLAACHHFEKRKDTEEVILFLDRYFGEKTHECHPVLFAYAYHIYRRMNAAKSIFFHNGLEQMVRGLQEELKSEPSSMILMVLAAYFGAVTPEELIVFLETAMKREADLLMAPGSIQEEQADALYAVSYLQMKKLQPFLTEWYKTSDFAFSGLMLAECRKYHIDAVAKYTAIMKFLRFDEALFIREGREFLRFQQRSSGSFGYLNPLAMDQGAVSGKLLDRQYFLPSAHYAAASLSML</sequence>
<proteinExistence type="predicted"/>
<gene>
    <name evidence="1" type="ORF">GKC39_01115</name>
</gene>
<reference evidence="1" key="1">
    <citation type="submission" date="2019-11" db="EMBL/GenBank/DDBJ databases">
        <title>Draft Genome Sequence of Plant Growth-Promoting Rhizosphere-Associated Bacteria.</title>
        <authorList>
            <person name="Vasilyev I.Y."/>
            <person name="Radchenko V."/>
            <person name="Ilnitskaya E.V."/>
        </authorList>
    </citation>
    <scope>NUCLEOTIDE SEQUENCE</scope>
    <source>
        <strain evidence="1">VRA_517_n</strain>
    </source>
</reference>
<accession>A0A6A8LBK1</accession>
<dbReference type="EMBL" id="WKKV01000001">
    <property type="protein sequence ID" value="MSE00661.1"/>
    <property type="molecule type" value="Genomic_DNA"/>
</dbReference>
<evidence type="ECO:0000313" key="1">
    <source>
        <dbReference type="EMBL" id="MSE00661.1"/>
    </source>
</evidence>
<comment type="caution">
    <text evidence="1">The sequence shown here is derived from an EMBL/GenBank/DDBJ whole genome shotgun (WGS) entry which is preliminary data.</text>
</comment>
<name>A0A6A8LBK1_BACVE</name>
<dbReference type="AlphaFoldDB" id="A0A6A8LBK1"/>